<dbReference type="GO" id="GO:0016493">
    <property type="term" value="F:C-C chemokine receptor activity"/>
    <property type="evidence" value="ECO:0007669"/>
    <property type="project" value="TreeGrafter"/>
</dbReference>
<keyword evidence="10 11" id="KW-0807">Transducer</keyword>
<comment type="similarity">
    <text evidence="11">Belongs to the G-protein coupled receptor 1 family.</text>
</comment>
<keyword evidence="5 11" id="KW-0297">G-protein coupled receptor</keyword>
<reference evidence="14 15" key="1">
    <citation type="submission" date="2020-02" db="EMBL/GenBank/DDBJ databases">
        <title>Esox lucius (northern pike) genome, fEsoLuc1, primary haplotype.</title>
        <authorList>
            <person name="Myers G."/>
            <person name="Karagic N."/>
            <person name="Meyer A."/>
            <person name="Pippel M."/>
            <person name="Reichard M."/>
            <person name="Winkler S."/>
            <person name="Tracey A."/>
            <person name="Sims Y."/>
            <person name="Howe K."/>
            <person name="Rhie A."/>
            <person name="Formenti G."/>
            <person name="Durbin R."/>
            <person name="Fedrigo O."/>
            <person name="Jarvis E.D."/>
        </authorList>
    </citation>
    <scope>NUCLEOTIDE SEQUENCE [LARGE SCALE GENOMIC DNA]</scope>
</reference>
<dbReference type="InterPro" id="IPR017452">
    <property type="entry name" value="GPCR_Rhodpsn_7TM"/>
</dbReference>
<keyword evidence="9" id="KW-0325">Glycoprotein</keyword>
<feature type="transmembrane region" description="Helical" evidence="12">
    <location>
        <begin position="68"/>
        <end position="86"/>
    </location>
</feature>
<dbReference type="Ensembl" id="ENSELUT00000088194.1">
    <property type="protein sequence ID" value="ENSELUP00000097085.1"/>
    <property type="gene ID" value="ENSELUG00000045244.1"/>
</dbReference>
<dbReference type="CTD" id="623"/>
<keyword evidence="2" id="KW-1003">Cell membrane</keyword>
<dbReference type="GO" id="GO:0019957">
    <property type="term" value="F:C-C chemokine binding"/>
    <property type="evidence" value="ECO:0007669"/>
    <property type="project" value="TreeGrafter"/>
</dbReference>
<reference evidence="14" key="3">
    <citation type="submission" date="2025-09" db="UniProtKB">
        <authorList>
            <consortium name="Ensembl"/>
        </authorList>
    </citation>
    <scope>IDENTIFICATION</scope>
</reference>
<protein>
    <recommendedName>
        <fullName evidence="13">G-protein coupled receptors family 1 profile domain-containing protein</fullName>
    </recommendedName>
</protein>
<dbReference type="PROSITE" id="PS00237">
    <property type="entry name" value="G_PROTEIN_RECEP_F1_1"/>
    <property type="match status" value="1"/>
</dbReference>
<evidence type="ECO:0000256" key="3">
    <source>
        <dbReference type="ARBA" id="ARBA00022692"/>
    </source>
</evidence>
<dbReference type="AlphaFoldDB" id="A0AAY5L9C4"/>
<feature type="transmembrane region" description="Helical" evidence="12">
    <location>
        <begin position="200"/>
        <end position="222"/>
    </location>
</feature>
<keyword evidence="4 12" id="KW-1133">Transmembrane helix</keyword>
<feature type="domain" description="G-protein coupled receptors family 1 profile" evidence="13">
    <location>
        <begin position="47"/>
        <end position="305"/>
    </location>
</feature>
<evidence type="ECO:0000256" key="11">
    <source>
        <dbReference type="RuleBase" id="RU000688"/>
    </source>
</evidence>
<dbReference type="SUPFAM" id="SSF81321">
    <property type="entry name" value="Family A G protein-coupled receptor-like"/>
    <property type="match status" value="1"/>
</dbReference>
<keyword evidence="7" id="KW-1015">Disulfide bond</keyword>
<dbReference type="GO" id="GO:0009897">
    <property type="term" value="C:external side of plasma membrane"/>
    <property type="evidence" value="ECO:0007669"/>
    <property type="project" value="TreeGrafter"/>
</dbReference>
<dbReference type="Proteomes" id="UP000265140">
    <property type="component" value="Chromosome 15"/>
</dbReference>
<evidence type="ECO:0000256" key="12">
    <source>
        <dbReference type="SAM" id="Phobius"/>
    </source>
</evidence>
<sequence>MMKLLSHNSSTFLPTSETILNNTTEWILVHTIVPPYIFTLCVTGLLGNGFVLLVFLLQRGPCTVPEIYLGNLALADLLLLACLPFWAMNILNDFNWPYGDFLCHIVSQSILVNTYTSIYLLTMVSVDRYLALARTIRARWLRRKCYAWVVCLGLWLFGLLLGVLATVHRKVIFVDRLQTMACVLEYPDHSTKSWKLANNLLMNIVGFVLPVIVIISCSGNIIKALWRRREHVYIEYGNDRKANILIYSVTLLFLVCWSPFQLFTLIDTLCDAELLDETWHQTLDIGTQFSTYLAFLNSCLNPVLYVFSGQYFRKKVSTIYRRTMSRRSSYSTAYQLSVVSTYLHRTDQIKPVVI</sequence>
<evidence type="ECO:0000256" key="8">
    <source>
        <dbReference type="ARBA" id="ARBA00023170"/>
    </source>
</evidence>
<gene>
    <name evidence="14" type="primary">BDKRB1</name>
</gene>
<feature type="transmembrane region" description="Helical" evidence="12">
    <location>
        <begin position="292"/>
        <end position="312"/>
    </location>
</feature>
<dbReference type="Pfam" id="PF00001">
    <property type="entry name" value="7tm_1"/>
    <property type="match status" value="1"/>
</dbReference>
<dbReference type="PROSITE" id="PS50262">
    <property type="entry name" value="G_PROTEIN_RECEP_F1_2"/>
    <property type="match status" value="1"/>
</dbReference>
<feature type="transmembrane region" description="Helical" evidence="12">
    <location>
        <begin position="106"/>
        <end position="124"/>
    </location>
</feature>
<evidence type="ECO:0000256" key="5">
    <source>
        <dbReference type="ARBA" id="ARBA00023040"/>
    </source>
</evidence>
<evidence type="ECO:0000256" key="1">
    <source>
        <dbReference type="ARBA" id="ARBA00004651"/>
    </source>
</evidence>
<dbReference type="Gene3D" id="1.20.1070.10">
    <property type="entry name" value="Rhodopsin 7-helix transmembrane proteins"/>
    <property type="match status" value="1"/>
</dbReference>
<dbReference type="GeneID" id="105015509"/>
<dbReference type="InterPro" id="IPR000276">
    <property type="entry name" value="GPCR_Rhodpsn"/>
</dbReference>
<evidence type="ECO:0000256" key="2">
    <source>
        <dbReference type="ARBA" id="ARBA00022475"/>
    </source>
</evidence>
<proteinExistence type="inferred from homology"/>
<keyword evidence="15" id="KW-1185">Reference proteome</keyword>
<dbReference type="InterPro" id="IPR000496">
    <property type="entry name" value="Brdyknn_rcpt"/>
</dbReference>
<dbReference type="GO" id="GO:0004947">
    <property type="term" value="F:bradykinin receptor activity"/>
    <property type="evidence" value="ECO:0007669"/>
    <property type="project" value="InterPro"/>
</dbReference>
<evidence type="ECO:0000256" key="4">
    <source>
        <dbReference type="ARBA" id="ARBA00022989"/>
    </source>
</evidence>
<organism evidence="14 15">
    <name type="scientific">Esox lucius</name>
    <name type="common">Northern pike</name>
    <dbReference type="NCBI Taxonomy" id="8010"/>
    <lineage>
        <taxon>Eukaryota</taxon>
        <taxon>Metazoa</taxon>
        <taxon>Chordata</taxon>
        <taxon>Craniata</taxon>
        <taxon>Vertebrata</taxon>
        <taxon>Euteleostomi</taxon>
        <taxon>Actinopterygii</taxon>
        <taxon>Neopterygii</taxon>
        <taxon>Teleostei</taxon>
        <taxon>Protacanthopterygii</taxon>
        <taxon>Esociformes</taxon>
        <taxon>Esocidae</taxon>
        <taxon>Esox</taxon>
    </lineage>
</organism>
<keyword evidence="8 11" id="KW-0675">Receptor</keyword>
<evidence type="ECO:0000256" key="6">
    <source>
        <dbReference type="ARBA" id="ARBA00023136"/>
    </source>
</evidence>
<dbReference type="GO" id="GO:0060326">
    <property type="term" value="P:cell chemotaxis"/>
    <property type="evidence" value="ECO:0007669"/>
    <property type="project" value="TreeGrafter"/>
</dbReference>
<name>A0AAY5L9C4_ESOLU</name>
<dbReference type="KEGG" id="els:105015509"/>
<evidence type="ECO:0000313" key="14">
    <source>
        <dbReference type="Ensembl" id="ENSELUP00000097085.1"/>
    </source>
</evidence>
<evidence type="ECO:0000256" key="10">
    <source>
        <dbReference type="ARBA" id="ARBA00023224"/>
    </source>
</evidence>
<evidence type="ECO:0000313" key="15">
    <source>
        <dbReference type="Proteomes" id="UP000265140"/>
    </source>
</evidence>
<keyword evidence="6 12" id="KW-0472">Membrane</keyword>
<dbReference type="GO" id="GO:0019722">
    <property type="term" value="P:calcium-mediated signaling"/>
    <property type="evidence" value="ECO:0007669"/>
    <property type="project" value="TreeGrafter"/>
</dbReference>
<dbReference type="GO" id="GO:0007204">
    <property type="term" value="P:positive regulation of cytosolic calcium ion concentration"/>
    <property type="evidence" value="ECO:0007669"/>
    <property type="project" value="TreeGrafter"/>
</dbReference>
<dbReference type="PANTHER" id="PTHR10489:SF957">
    <property type="entry name" value="B2 BRADYKININ RECEPTOR"/>
    <property type="match status" value="1"/>
</dbReference>
<evidence type="ECO:0000256" key="7">
    <source>
        <dbReference type="ARBA" id="ARBA00023157"/>
    </source>
</evidence>
<evidence type="ECO:0000256" key="9">
    <source>
        <dbReference type="ARBA" id="ARBA00023180"/>
    </source>
</evidence>
<feature type="transmembrane region" description="Helical" evidence="12">
    <location>
        <begin position="242"/>
        <end position="260"/>
    </location>
</feature>
<feature type="transmembrane region" description="Helical" evidence="12">
    <location>
        <begin position="36"/>
        <end position="56"/>
    </location>
</feature>
<reference evidence="14" key="2">
    <citation type="submission" date="2025-08" db="UniProtKB">
        <authorList>
            <consortium name="Ensembl"/>
        </authorList>
    </citation>
    <scope>IDENTIFICATION</scope>
</reference>
<dbReference type="PRINTS" id="PR00237">
    <property type="entry name" value="GPCRRHODOPSN"/>
</dbReference>
<keyword evidence="3 11" id="KW-0812">Transmembrane</keyword>
<accession>A0AAY5L9C4</accession>
<dbReference type="GO" id="GO:0006955">
    <property type="term" value="P:immune response"/>
    <property type="evidence" value="ECO:0007669"/>
    <property type="project" value="TreeGrafter"/>
</dbReference>
<dbReference type="PRINTS" id="PR00425">
    <property type="entry name" value="BRADYKININR"/>
</dbReference>
<dbReference type="GeneTree" id="ENSGT01130000278308"/>
<dbReference type="InterPro" id="IPR050119">
    <property type="entry name" value="CCR1-9-like"/>
</dbReference>
<dbReference type="PANTHER" id="PTHR10489">
    <property type="entry name" value="CELL ADHESION MOLECULE"/>
    <property type="match status" value="1"/>
</dbReference>
<dbReference type="RefSeq" id="XP_010877016.1">
    <property type="nucleotide sequence ID" value="XM_010878714.3"/>
</dbReference>
<comment type="subcellular location">
    <subcellularLocation>
        <location evidence="1">Cell membrane</location>
        <topology evidence="1">Multi-pass membrane protein</topology>
    </subcellularLocation>
</comment>
<evidence type="ECO:0000259" key="13">
    <source>
        <dbReference type="PROSITE" id="PS50262"/>
    </source>
</evidence>
<feature type="transmembrane region" description="Helical" evidence="12">
    <location>
        <begin position="145"/>
        <end position="167"/>
    </location>
</feature>